<dbReference type="EMBL" id="JAFDVD010000007">
    <property type="protein sequence ID" value="MBM6399942.1"/>
    <property type="molecule type" value="Genomic_DNA"/>
</dbReference>
<feature type="chain" id="PRO_5046740692" evidence="1">
    <location>
        <begin position="27"/>
        <end position="243"/>
    </location>
</feature>
<dbReference type="InterPro" id="IPR039561">
    <property type="entry name" value="Peptidase_M15C"/>
</dbReference>
<evidence type="ECO:0000313" key="4">
    <source>
        <dbReference type="Proteomes" id="UP001430172"/>
    </source>
</evidence>
<comment type="caution">
    <text evidence="3">The sequence shown here is derived from an EMBL/GenBank/DDBJ whole genome shotgun (WGS) entry which is preliminary data.</text>
</comment>
<dbReference type="Proteomes" id="UP001430172">
    <property type="component" value="Unassembled WGS sequence"/>
</dbReference>
<organism evidence="3 4">
    <name type="scientific">Phycicoccus sonneratiae</name>
    <dbReference type="NCBI Taxonomy" id="2807628"/>
    <lineage>
        <taxon>Bacteria</taxon>
        <taxon>Bacillati</taxon>
        <taxon>Actinomycetota</taxon>
        <taxon>Actinomycetes</taxon>
        <taxon>Micrococcales</taxon>
        <taxon>Intrasporangiaceae</taxon>
        <taxon>Phycicoccus</taxon>
    </lineage>
</organism>
<dbReference type="InterPro" id="IPR009045">
    <property type="entry name" value="Zn_M74/Hedgehog-like"/>
</dbReference>
<reference evidence="3" key="1">
    <citation type="submission" date="2021-02" db="EMBL/GenBank/DDBJ databases">
        <title>Phycicoccus sp. MQZ13P-5T, whole genome shotgun sequence.</title>
        <authorList>
            <person name="Tuo L."/>
        </authorList>
    </citation>
    <scope>NUCLEOTIDE SEQUENCE</scope>
    <source>
        <strain evidence="3">MQZ13P-5</strain>
    </source>
</reference>
<keyword evidence="1" id="KW-0732">Signal</keyword>
<evidence type="ECO:0000313" key="3">
    <source>
        <dbReference type="EMBL" id="MBM6399942.1"/>
    </source>
</evidence>
<dbReference type="SUPFAM" id="SSF55166">
    <property type="entry name" value="Hedgehog/DD-peptidase"/>
    <property type="match status" value="1"/>
</dbReference>
<feature type="domain" description="Peptidase M15C" evidence="2">
    <location>
        <begin position="160"/>
        <end position="240"/>
    </location>
</feature>
<name>A0ABS2CJ88_9MICO</name>
<accession>A0ABS2CJ88</accession>
<proteinExistence type="predicted"/>
<evidence type="ECO:0000256" key="1">
    <source>
        <dbReference type="SAM" id="SignalP"/>
    </source>
</evidence>
<gene>
    <name evidence="3" type="ORF">JQN70_06065</name>
</gene>
<feature type="signal peptide" evidence="1">
    <location>
        <begin position="1"/>
        <end position="26"/>
    </location>
</feature>
<dbReference type="RefSeq" id="WP_204130427.1">
    <property type="nucleotide sequence ID" value="NZ_JAFDVD010000007.1"/>
</dbReference>
<evidence type="ECO:0000259" key="2">
    <source>
        <dbReference type="Pfam" id="PF13539"/>
    </source>
</evidence>
<dbReference type="Pfam" id="PF13539">
    <property type="entry name" value="Peptidase_M15_4"/>
    <property type="match status" value="1"/>
</dbReference>
<protein>
    <submittedName>
        <fullName evidence="3">M15 family metallopeptidase</fullName>
    </submittedName>
</protein>
<dbReference type="Gene3D" id="3.30.1380.10">
    <property type="match status" value="1"/>
</dbReference>
<keyword evidence="4" id="KW-1185">Reference proteome</keyword>
<sequence length="243" mass="26438">MRPRTPAVLLAAAALLGTLAVPGAAAAPASSGPAPAAGLERAVAAWHPGHRLPFLALVTPVDRRTRASMVGVSWKPGCPVPIEDLRIVTMTYWGFDDRPHLGRLMVHEDVARDVARVFGQLYDRRFPIRRMELIERYDADDDASMAADNTSAFNCRPITGTTDRFSIHSYGKAIDVNTIENPYVKGDLVLPAAGRAFLDRTDVRPGMVVAGDAVVKAFADKGFAWGGDYVTLKDYQHFEIPNP</sequence>